<reference evidence="1" key="1">
    <citation type="submission" date="2023-01" db="EMBL/GenBank/DDBJ databases">
        <title>Human gut microbiome strain richness.</title>
        <authorList>
            <person name="Chen-Liaw A."/>
        </authorList>
    </citation>
    <scope>NUCLEOTIDE SEQUENCE</scope>
    <source>
        <strain evidence="1">D59st1_B8_D59t2_181005</strain>
    </source>
</reference>
<evidence type="ECO:0000313" key="1">
    <source>
        <dbReference type="EMBL" id="MDB8740715.1"/>
    </source>
</evidence>
<dbReference type="EMBL" id="JAQMLS010000001">
    <property type="protein sequence ID" value="MDB8740715.1"/>
    <property type="molecule type" value="Genomic_DNA"/>
</dbReference>
<organism evidence="1 2">
    <name type="scientific">Ruminococcus bicirculans</name>
    <name type="common">ex Wegman et al. 2014</name>
    <dbReference type="NCBI Taxonomy" id="1160721"/>
    <lineage>
        <taxon>Bacteria</taxon>
        <taxon>Bacillati</taxon>
        <taxon>Bacillota</taxon>
        <taxon>Clostridia</taxon>
        <taxon>Eubacteriales</taxon>
        <taxon>Oscillospiraceae</taxon>
        <taxon>Ruminococcus</taxon>
    </lineage>
</organism>
<protein>
    <submittedName>
        <fullName evidence="1">Uncharacterized protein</fullName>
    </submittedName>
</protein>
<comment type="caution">
    <text evidence="1">The sequence shown here is derived from an EMBL/GenBank/DDBJ whole genome shotgun (WGS) entry which is preliminary data.</text>
</comment>
<dbReference type="Proteomes" id="UP001211421">
    <property type="component" value="Unassembled WGS sequence"/>
</dbReference>
<sequence>MELGQKGKGLTFKLHHDVPKRYKATAADTARFEKFLKIMIKKLQRLLAKI</sequence>
<name>A0AAW6E0H4_9FIRM</name>
<dbReference type="AlphaFoldDB" id="A0AAW6E0H4"/>
<proteinExistence type="predicted"/>
<evidence type="ECO:0000313" key="2">
    <source>
        <dbReference type="Proteomes" id="UP001211421"/>
    </source>
</evidence>
<gene>
    <name evidence="1" type="ORF">PNV70_01375</name>
</gene>
<accession>A0AAW6E0H4</accession>
<dbReference type="RefSeq" id="WP_195550927.1">
    <property type="nucleotide sequence ID" value="NZ_JADMNX010000001.1"/>
</dbReference>